<feature type="chain" id="PRO_5028848151" evidence="2">
    <location>
        <begin position="23"/>
        <end position="331"/>
    </location>
</feature>
<dbReference type="RefSeq" id="WP_187539978.1">
    <property type="nucleotide sequence ID" value="NZ_BAABJT010000001.1"/>
</dbReference>
<proteinExistence type="predicted"/>
<gene>
    <name evidence="4" type="ORF">H9L13_06240</name>
</gene>
<sequence>MRNLPVLLAACASFTAAVPAAATVSPPTKEDIIISGKRQALEERARVAFSDRGLIEKLRDWRKNWGFILVGDERSKAPPRLLIKDEYGWYEVRPGQTKRLPQPLGHELNRLLSKSDLWAEDPYNFKAACRGTPRYFVVMHGGQDRFGRLGCGPEGIAARVARTAEALRVLPGEVRTTATPQPEQRPRPPGAPDVYWKASSEVTAQIFEMAAAWDRKTFAGFVEPYAEDAIVERPDGVTRGRKAIVDWARYLQNWDGPYSPDDRKLAVHQIVSKVQPGVGVFYTTHEFRWEEGGKPLRQTYSTLWRDYGGLWRIAHERISEVKPVTARQPIR</sequence>
<accession>A0A7G9SKS3</accession>
<dbReference type="KEGG" id="slut:H9L13_06240"/>
<organism evidence="4 5">
    <name type="scientific">Sphingomonas lutea</name>
    <dbReference type="NCBI Taxonomy" id="1045317"/>
    <lineage>
        <taxon>Bacteria</taxon>
        <taxon>Pseudomonadati</taxon>
        <taxon>Pseudomonadota</taxon>
        <taxon>Alphaproteobacteria</taxon>
        <taxon>Sphingomonadales</taxon>
        <taxon>Sphingomonadaceae</taxon>
        <taxon>Sphingomonas</taxon>
    </lineage>
</organism>
<evidence type="ECO:0000313" key="5">
    <source>
        <dbReference type="Proteomes" id="UP000515971"/>
    </source>
</evidence>
<dbReference type="Pfam" id="PF14534">
    <property type="entry name" value="DUF4440"/>
    <property type="match status" value="1"/>
</dbReference>
<name>A0A7G9SKS3_9SPHN</name>
<evidence type="ECO:0000313" key="4">
    <source>
        <dbReference type="EMBL" id="QNN68448.1"/>
    </source>
</evidence>
<keyword evidence="5" id="KW-1185">Reference proteome</keyword>
<dbReference type="InterPro" id="IPR027843">
    <property type="entry name" value="DUF4440"/>
</dbReference>
<reference evidence="4 5" key="1">
    <citation type="submission" date="2020-08" db="EMBL/GenBank/DDBJ databases">
        <title>Genome sequence of Sphingomonas lutea KCTC 23642T.</title>
        <authorList>
            <person name="Hyun D.-W."/>
            <person name="Bae J.-W."/>
        </authorList>
    </citation>
    <scope>NUCLEOTIDE SEQUENCE [LARGE SCALE GENOMIC DNA]</scope>
    <source>
        <strain evidence="4 5">KCTC 23642</strain>
    </source>
</reference>
<dbReference type="SUPFAM" id="SSF54427">
    <property type="entry name" value="NTF2-like"/>
    <property type="match status" value="1"/>
</dbReference>
<dbReference type="AlphaFoldDB" id="A0A7G9SKS3"/>
<evidence type="ECO:0000256" key="1">
    <source>
        <dbReference type="SAM" id="MobiDB-lite"/>
    </source>
</evidence>
<evidence type="ECO:0000259" key="3">
    <source>
        <dbReference type="Pfam" id="PF14534"/>
    </source>
</evidence>
<dbReference type="EMBL" id="CP060718">
    <property type="protein sequence ID" value="QNN68448.1"/>
    <property type="molecule type" value="Genomic_DNA"/>
</dbReference>
<keyword evidence="2" id="KW-0732">Signal</keyword>
<dbReference type="Gene3D" id="3.10.450.50">
    <property type="match status" value="1"/>
</dbReference>
<dbReference type="InterPro" id="IPR032710">
    <property type="entry name" value="NTF2-like_dom_sf"/>
</dbReference>
<dbReference type="Proteomes" id="UP000515971">
    <property type="component" value="Chromosome"/>
</dbReference>
<protein>
    <submittedName>
        <fullName evidence="4">Nuclear transport factor 2 family protein</fullName>
    </submittedName>
</protein>
<evidence type="ECO:0000256" key="2">
    <source>
        <dbReference type="SAM" id="SignalP"/>
    </source>
</evidence>
<feature type="domain" description="DUF4440" evidence="3">
    <location>
        <begin position="208"/>
        <end position="313"/>
    </location>
</feature>
<feature type="signal peptide" evidence="2">
    <location>
        <begin position="1"/>
        <end position="22"/>
    </location>
</feature>
<feature type="region of interest" description="Disordered" evidence="1">
    <location>
        <begin position="172"/>
        <end position="192"/>
    </location>
</feature>